<feature type="transmembrane region" description="Helical" evidence="1">
    <location>
        <begin position="54"/>
        <end position="73"/>
    </location>
</feature>
<dbReference type="Proteomes" id="UP000595140">
    <property type="component" value="Unassembled WGS sequence"/>
</dbReference>
<dbReference type="EMBL" id="OOIL02002491">
    <property type="protein sequence ID" value="VFQ82975.1"/>
    <property type="molecule type" value="Genomic_DNA"/>
</dbReference>
<sequence>MNYSDRSAASSFFNAFSLNPPPYRVLLILSVIGIFLGIKWHVSYEEAVESAEESFNWLLLLVPVVLIFAVRWLSSMEAPAWLLGGAPWNRSRKLRYLGTSEGGSPWGVAALILLLLVLLQFKSALLDM</sequence>
<organism evidence="2 3">
    <name type="scientific">Cuscuta campestris</name>
    <dbReference type="NCBI Taxonomy" id="132261"/>
    <lineage>
        <taxon>Eukaryota</taxon>
        <taxon>Viridiplantae</taxon>
        <taxon>Streptophyta</taxon>
        <taxon>Embryophyta</taxon>
        <taxon>Tracheophyta</taxon>
        <taxon>Spermatophyta</taxon>
        <taxon>Magnoliopsida</taxon>
        <taxon>eudicotyledons</taxon>
        <taxon>Gunneridae</taxon>
        <taxon>Pentapetalae</taxon>
        <taxon>asterids</taxon>
        <taxon>lamiids</taxon>
        <taxon>Solanales</taxon>
        <taxon>Convolvulaceae</taxon>
        <taxon>Cuscuteae</taxon>
        <taxon>Cuscuta</taxon>
        <taxon>Cuscuta subgen. Grammica</taxon>
        <taxon>Cuscuta sect. Cleistogrammica</taxon>
    </lineage>
</organism>
<keyword evidence="1" id="KW-1133">Transmembrane helix</keyword>
<feature type="transmembrane region" description="Helical" evidence="1">
    <location>
        <begin position="103"/>
        <end position="121"/>
    </location>
</feature>
<dbReference type="AlphaFoldDB" id="A0A484M303"/>
<evidence type="ECO:0000313" key="2">
    <source>
        <dbReference type="EMBL" id="VFQ82975.1"/>
    </source>
</evidence>
<evidence type="ECO:0000313" key="3">
    <source>
        <dbReference type="Proteomes" id="UP000595140"/>
    </source>
</evidence>
<keyword evidence="3" id="KW-1185">Reference proteome</keyword>
<protein>
    <submittedName>
        <fullName evidence="2">Uncharacterized protein</fullName>
    </submittedName>
</protein>
<proteinExistence type="predicted"/>
<keyword evidence="1" id="KW-0472">Membrane</keyword>
<name>A0A484M303_9ASTE</name>
<accession>A0A484M303</accession>
<feature type="transmembrane region" description="Helical" evidence="1">
    <location>
        <begin position="23"/>
        <end position="42"/>
    </location>
</feature>
<dbReference type="PANTHER" id="PTHR33306">
    <property type="entry name" value="EXPRESSED PROTEIN-RELATED-RELATED"/>
    <property type="match status" value="1"/>
</dbReference>
<dbReference type="OrthoDB" id="1921056at2759"/>
<reference evidence="2 3" key="1">
    <citation type="submission" date="2018-04" db="EMBL/GenBank/DDBJ databases">
        <authorList>
            <person name="Vogel A."/>
        </authorList>
    </citation>
    <scope>NUCLEOTIDE SEQUENCE [LARGE SCALE GENOMIC DNA]</scope>
</reference>
<keyword evidence="1" id="KW-0812">Transmembrane</keyword>
<evidence type="ECO:0000256" key="1">
    <source>
        <dbReference type="SAM" id="Phobius"/>
    </source>
</evidence>
<dbReference type="PANTHER" id="PTHR33306:SF7">
    <property type="entry name" value="EXPRESSED PROTEIN"/>
    <property type="match status" value="1"/>
</dbReference>
<gene>
    <name evidence="2" type="ORF">CCAM_LOCUS24751</name>
</gene>